<dbReference type="InterPro" id="IPR004038">
    <property type="entry name" value="Ribosomal_eL8/eL30/eS12/Gad45"/>
</dbReference>
<keyword evidence="3" id="KW-1185">Reference proteome</keyword>
<reference evidence="2 3" key="1">
    <citation type="submission" date="2015-04" db="EMBL/GenBank/DDBJ databases">
        <title>Microcin producing Clostridium sp. JC272T.</title>
        <authorList>
            <person name="Jyothsna T."/>
            <person name="Sasikala C."/>
            <person name="Ramana C."/>
        </authorList>
    </citation>
    <scope>NUCLEOTIDE SEQUENCE [LARGE SCALE GENOMIC DNA]</scope>
    <source>
        <strain evidence="2 3">JC272</strain>
    </source>
</reference>
<dbReference type="Proteomes" id="UP000034407">
    <property type="component" value="Unassembled WGS sequence"/>
</dbReference>
<dbReference type="InterPro" id="IPR029064">
    <property type="entry name" value="Ribosomal_eL30-like_sf"/>
</dbReference>
<gene>
    <name evidence="2" type="ORF">VN21_02480</name>
</gene>
<dbReference type="GO" id="GO:0005840">
    <property type="term" value="C:ribosome"/>
    <property type="evidence" value="ECO:0007669"/>
    <property type="project" value="UniProtKB-KW"/>
</dbReference>
<evidence type="ECO:0000313" key="3">
    <source>
        <dbReference type="Proteomes" id="UP000034407"/>
    </source>
</evidence>
<proteinExistence type="predicted"/>
<dbReference type="Gene3D" id="3.30.1330.30">
    <property type="match status" value="1"/>
</dbReference>
<dbReference type="EMBL" id="LBBT01000045">
    <property type="protein sequence ID" value="KKY02587.1"/>
    <property type="molecule type" value="Genomic_DNA"/>
</dbReference>
<dbReference type="SUPFAM" id="SSF55315">
    <property type="entry name" value="L30e-like"/>
    <property type="match status" value="1"/>
</dbReference>
<evidence type="ECO:0000259" key="1">
    <source>
        <dbReference type="Pfam" id="PF01248"/>
    </source>
</evidence>
<name>A0A0M3DMF7_9FIRM</name>
<dbReference type="AlphaFoldDB" id="A0A0M3DMF7"/>
<organism evidence="2 3">
    <name type="scientific">Paraclostridium benzoelyticum</name>
    <dbReference type="NCBI Taxonomy" id="1629550"/>
    <lineage>
        <taxon>Bacteria</taxon>
        <taxon>Bacillati</taxon>
        <taxon>Bacillota</taxon>
        <taxon>Clostridia</taxon>
        <taxon>Peptostreptococcales</taxon>
        <taxon>Peptostreptococcaceae</taxon>
        <taxon>Paraclostridium</taxon>
    </lineage>
</organism>
<evidence type="ECO:0000313" key="2">
    <source>
        <dbReference type="EMBL" id="KKY02587.1"/>
    </source>
</evidence>
<keyword evidence="2" id="KW-0687">Ribonucleoprotein</keyword>
<accession>A0A0M3DMF7</accession>
<feature type="domain" description="Ribosomal protein eL8/eL30/eS12/Gadd45" evidence="1">
    <location>
        <begin position="8"/>
        <end position="97"/>
    </location>
</feature>
<keyword evidence="2" id="KW-0689">Ribosomal protein</keyword>
<sequence>MMNNNEAKIYSFLGLAQRAGKLVSGDDSTMLDIKKNRVKLVIVADDASNNTKKLFKDKTSFRNINCVTYSTKLQLGLAIGKAPRAVVGIKDASFANKVLELIENTKI</sequence>
<dbReference type="Pfam" id="PF01248">
    <property type="entry name" value="Ribosomal_L7Ae"/>
    <property type="match status" value="1"/>
</dbReference>
<dbReference type="PATRIC" id="fig|1629550.3.peg.3198"/>
<comment type="caution">
    <text evidence="2">The sequence shown here is derived from an EMBL/GenBank/DDBJ whole genome shotgun (WGS) entry which is preliminary data.</text>
</comment>
<protein>
    <submittedName>
        <fullName evidence="2">50S ribosomal protein L7ae</fullName>
    </submittedName>
</protein>